<evidence type="ECO:0000313" key="2">
    <source>
        <dbReference type="EMBL" id="KAH9511816.1"/>
    </source>
</evidence>
<reference evidence="2" key="2">
    <citation type="journal article" date="2022" name="Res Sq">
        <title>Comparative Genomics Reveals Insights into the Divergent Evolution of Astigmatic Mites and Household Pest Adaptations.</title>
        <authorList>
            <person name="Xiong Q."/>
            <person name="Wan A.T.-Y."/>
            <person name="Liu X.-Y."/>
            <person name="Fung C.S.-H."/>
            <person name="Xiao X."/>
            <person name="Malainual N."/>
            <person name="Hou J."/>
            <person name="Wang L."/>
            <person name="Wang M."/>
            <person name="Yang K."/>
            <person name="Cui Y."/>
            <person name="Leung E."/>
            <person name="Nong W."/>
            <person name="Shin S.-K."/>
            <person name="Au S."/>
            <person name="Jeong K.Y."/>
            <person name="Chew F.T."/>
            <person name="Hui J."/>
            <person name="Leung T.F."/>
            <person name="Tungtrongchitr A."/>
            <person name="Zhong N."/>
            <person name="Liu Z."/>
            <person name="Tsui S."/>
        </authorList>
    </citation>
    <scope>NUCLEOTIDE SEQUENCE</scope>
    <source>
        <strain evidence="2">Derf</strain>
        <tissue evidence="2">Whole organism</tissue>
    </source>
</reference>
<name>A0A922I0W1_DERFA</name>
<keyword evidence="1" id="KW-0472">Membrane</keyword>
<gene>
    <name evidence="2" type="ORF">DERF_010243</name>
</gene>
<keyword evidence="1" id="KW-0812">Transmembrane</keyword>
<keyword evidence="3" id="KW-1185">Reference proteome</keyword>
<dbReference type="EMBL" id="ASGP02000004">
    <property type="protein sequence ID" value="KAH9511816.1"/>
    <property type="molecule type" value="Genomic_DNA"/>
</dbReference>
<dbReference type="AlphaFoldDB" id="A0A922I0W1"/>
<reference evidence="2" key="1">
    <citation type="submission" date="2013-05" db="EMBL/GenBank/DDBJ databases">
        <authorList>
            <person name="Yim A.K.Y."/>
            <person name="Chan T.F."/>
            <person name="Ji K.M."/>
            <person name="Liu X.Y."/>
            <person name="Zhou J.W."/>
            <person name="Li R.Q."/>
            <person name="Yang K.Y."/>
            <person name="Li J."/>
            <person name="Li M."/>
            <person name="Law P.T.W."/>
            <person name="Wu Y.L."/>
            <person name="Cai Z.L."/>
            <person name="Qin H."/>
            <person name="Bao Y."/>
            <person name="Leung R.K.K."/>
            <person name="Ng P.K.S."/>
            <person name="Zou J."/>
            <person name="Zhong X.J."/>
            <person name="Ran P.X."/>
            <person name="Zhong N.S."/>
            <person name="Liu Z.G."/>
            <person name="Tsui S.K.W."/>
        </authorList>
    </citation>
    <scope>NUCLEOTIDE SEQUENCE</scope>
    <source>
        <strain evidence="2">Derf</strain>
        <tissue evidence="2">Whole organism</tissue>
    </source>
</reference>
<evidence type="ECO:0000313" key="3">
    <source>
        <dbReference type="Proteomes" id="UP000790347"/>
    </source>
</evidence>
<dbReference type="Proteomes" id="UP000790347">
    <property type="component" value="Unassembled WGS sequence"/>
</dbReference>
<feature type="transmembrane region" description="Helical" evidence="1">
    <location>
        <begin position="12"/>
        <end position="31"/>
    </location>
</feature>
<accession>A0A922I0W1</accession>
<evidence type="ECO:0000256" key="1">
    <source>
        <dbReference type="SAM" id="Phobius"/>
    </source>
</evidence>
<organism evidence="2 3">
    <name type="scientific">Dermatophagoides farinae</name>
    <name type="common">American house dust mite</name>
    <dbReference type="NCBI Taxonomy" id="6954"/>
    <lineage>
        <taxon>Eukaryota</taxon>
        <taxon>Metazoa</taxon>
        <taxon>Ecdysozoa</taxon>
        <taxon>Arthropoda</taxon>
        <taxon>Chelicerata</taxon>
        <taxon>Arachnida</taxon>
        <taxon>Acari</taxon>
        <taxon>Acariformes</taxon>
        <taxon>Sarcoptiformes</taxon>
        <taxon>Astigmata</taxon>
        <taxon>Psoroptidia</taxon>
        <taxon>Analgoidea</taxon>
        <taxon>Pyroglyphidae</taxon>
        <taxon>Dermatophagoidinae</taxon>
        <taxon>Dermatophagoides</taxon>
    </lineage>
</organism>
<proteinExistence type="predicted"/>
<keyword evidence="1" id="KW-1133">Transmembrane helix</keyword>
<comment type="caution">
    <text evidence="2">The sequence shown here is derived from an EMBL/GenBank/DDBJ whole genome shotgun (WGS) entry which is preliminary data.</text>
</comment>
<sequence length="60" mass="6950">MCKIGVGSSIPNFFFVIFAITLSILLLFDYMDWIFISYSIDIHDGMYSWQTTTTPPTFSR</sequence>
<protein>
    <submittedName>
        <fullName evidence="2">Uncharacterized protein</fullName>
    </submittedName>
</protein>